<sequence>MSSQTPAAHITSYGFTPGLYLPRRSTRSPSSAAPSTRKRDPRSQRPARLARFHHRRFRTSPGLRLSPFPNAPRAGQRAPAVEAGCGRRAHAALGCQALGELA</sequence>
<dbReference type="Proteomes" id="UP000292957">
    <property type="component" value="Unassembled WGS sequence"/>
</dbReference>
<proteinExistence type="predicted"/>
<accession>A0A4Q9MJY7</accession>
<feature type="region of interest" description="Disordered" evidence="1">
    <location>
        <begin position="1"/>
        <end position="76"/>
    </location>
</feature>
<name>A0A4Q9MJY7_9APHY</name>
<reference evidence="2" key="1">
    <citation type="submission" date="2019-01" db="EMBL/GenBank/DDBJ databases">
        <title>Draft genome sequences of three monokaryotic isolates of the white-rot basidiomycete fungus Dichomitus squalens.</title>
        <authorList>
            <consortium name="DOE Joint Genome Institute"/>
            <person name="Lopez S.C."/>
            <person name="Andreopoulos B."/>
            <person name="Pangilinan J."/>
            <person name="Lipzen A."/>
            <person name="Riley R."/>
            <person name="Ahrendt S."/>
            <person name="Ng V."/>
            <person name="Barry K."/>
            <person name="Daum C."/>
            <person name="Grigoriev I.V."/>
            <person name="Hilden K.S."/>
            <person name="Makela M.R."/>
            <person name="de Vries R.P."/>
        </authorList>
    </citation>
    <scope>NUCLEOTIDE SEQUENCE [LARGE SCALE GENOMIC DNA]</scope>
    <source>
        <strain evidence="2">OM18370.1</strain>
    </source>
</reference>
<evidence type="ECO:0000256" key="1">
    <source>
        <dbReference type="SAM" id="MobiDB-lite"/>
    </source>
</evidence>
<protein>
    <submittedName>
        <fullName evidence="2">Uncharacterized protein</fullName>
    </submittedName>
</protein>
<dbReference type="EMBL" id="ML143444">
    <property type="protein sequence ID" value="TBU26562.1"/>
    <property type="molecule type" value="Genomic_DNA"/>
</dbReference>
<organism evidence="2">
    <name type="scientific">Dichomitus squalens</name>
    <dbReference type="NCBI Taxonomy" id="114155"/>
    <lineage>
        <taxon>Eukaryota</taxon>
        <taxon>Fungi</taxon>
        <taxon>Dikarya</taxon>
        <taxon>Basidiomycota</taxon>
        <taxon>Agaricomycotina</taxon>
        <taxon>Agaricomycetes</taxon>
        <taxon>Polyporales</taxon>
        <taxon>Polyporaceae</taxon>
        <taxon>Dichomitus</taxon>
    </lineage>
</organism>
<evidence type="ECO:0000313" key="2">
    <source>
        <dbReference type="EMBL" id="TBU26562.1"/>
    </source>
</evidence>
<dbReference type="AlphaFoldDB" id="A0A4Q9MJY7"/>
<gene>
    <name evidence="2" type="ORF">BD311DRAFT_779583</name>
</gene>
<feature type="compositionally biased region" description="Basic residues" evidence="1">
    <location>
        <begin position="48"/>
        <end position="58"/>
    </location>
</feature>